<gene>
    <name evidence="1" type="ORF">BGAL_0101g00220</name>
</gene>
<evidence type="ECO:0000313" key="2">
    <source>
        <dbReference type="Proteomes" id="UP000308671"/>
    </source>
</evidence>
<proteinExistence type="predicted"/>
<protein>
    <submittedName>
        <fullName evidence="1">Uncharacterized protein</fullName>
    </submittedName>
</protein>
<dbReference type="AlphaFoldDB" id="A0A4S8R2U3"/>
<name>A0A4S8R2U3_9HELO</name>
<organism evidence="1 2">
    <name type="scientific">Botrytis galanthina</name>
    <dbReference type="NCBI Taxonomy" id="278940"/>
    <lineage>
        <taxon>Eukaryota</taxon>
        <taxon>Fungi</taxon>
        <taxon>Dikarya</taxon>
        <taxon>Ascomycota</taxon>
        <taxon>Pezizomycotina</taxon>
        <taxon>Leotiomycetes</taxon>
        <taxon>Helotiales</taxon>
        <taxon>Sclerotiniaceae</taxon>
        <taxon>Botrytis</taxon>
    </lineage>
</organism>
<accession>A0A4S8R2U3</accession>
<reference evidence="1 2" key="1">
    <citation type="submission" date="2017-12" db="EMBL/GenBank/DDBJ databases">
        <title>Comparative genomics of Botrytis spp.</title>
        <authorList>
            <person name="Valero-Jimenez C.A."/>
            <person name="Tapia P."/>
            <person name="Veloso J."/>
            <person name="Silva-Moreno E."/>
            <person name="Staats M."/>
            <person name="Valdes J.H."/>
            <person name="Van Kan J.A.L."/>
        </authorList>
    </citation>
    <scope>NUCLEOTIDE SEQUENCE [LARGE SCALE GENOMIC DNA]</scope>
    <source>
        <strain evidence="1 2">MUCL435</strain>
    </source>
</reference>
<dbReference type="Proteomes" id="UP000308671">
    <property type="component" value="Unassembled WGS sequence"/>
</dbReference>
<dbReference type="EMBL" id="PQXL01000101">
    <property type="protein sequence ID" value="THV51720.1"/>
    <property type="molecule type" value="Genomic_DNA"/>
</dbReference>
<evidence type="ECO:0000313" key="1">
    <source>
        <dbReference type="EMBL" id="THV51720.1"/>
    </source>
</evidence>
<sequence length="70" mass="7831">MADQAIVNDNAMNVINRPLLALRKRPNNSPDSNCMHVKYNIRSMDRNDVRQMQSGVGAKMLTGARACHGY</sequence>
<comment type="caution">
    <text evidence="1">The sequence shown here is derived from an EMBL/GenBank/DDBJ whole genome shotgun (WGS) entry which is preliminary data.</text>
</comment>
<keyword evidence="2" id="KW-1185">Reference proteome</keyword>